<keyword evidence="3" id="KW-0808">Transferase</keyword>
<evidence type="ECO:0000256" key="1">
    <source>
        <dbReference type="ARBA" id="ARBA00012513"/>
    </source>
</evidence>
<keyword evidence="4" id="KW-0547">Nucleotide-binding</keyword>
<evidence type="ECO:0000313" key="10">
    <source>
        <dbReference type="EMBL" id="PYI29535.1"/>
    </source>
</evidence>
<dbReference type="PROSITE" id="PS50011">
    <property type="entry name" value="PROTEIN_KINASE_DOM"/>
    <property type="match status" value="1"/>
</dbReference>
<evidence type="ECO:0000256" key="4">
    <source>
        <dbReference type="ARBA" id="ARBA00022741"/>
    </source>
</evidence>
<dbReference type="Gene3D" id="3.30.200.20">
    <property type="entry name" value="Phosphorylase Kinase, domain 1"/>
    <property type="match status" value="1"/>
</dbReference>
<dbReference type="PANTHER" id="PTHR47634">
    <property type="entry name" value="PROTEIN KINASE DOMAIN-CONTAINING PROTEIN-RELATED"/>
    <property type="match status" value="1"/>
</dbReference>
<dbReference type="GO" id="GO:0000245">
    <property type="term" value="P:spliceosomal complex assembly"/>
    <property type="evidence" value="ECO:0007669"/>
    <property type="project" value="TreeGrafter"/>
</dbReference>
<evidence type="ECO:0000256" key="2">
    <source>
        <dbReference type="ARBA" id="ARBA00022527"/>
    </source>
</evidence>
<protein>
    <recommendedName>
        <fullName evidence="1">non-specific serine/threonine protein kinase</fullName>
        <ecNumber evidence="1">2.7.11.1</ecNumber>
    </recommendedName>
</protein>
<dbReference type="Gene3D" id="1.10.510.10">
    <property type="entry name" value="Transferase(Phosphotransferase) domain 1"/>
    <property type="match status" value="1"/>
</dbReference>
<sequence length="412" mass="47513">MAKFMKWAMKPFRRAPCPPMHFPTSGFDILPPSEVLEEERFEHFRCGAYYPANIGDVLKAKYQVIGKLGFGTTSAVWLARDLEGHQYVSLKIYTRDEDNQQEFQIYKRLNRGSSWHPGHAHVRKALDIFTIPRSGGDHPCLVQKPMWESFRDLLYRNPTYRFSEDLLKAGLLQILQALDYLHTECKLVHTDIKSDHILQEIEDKSILESFAQAELTNPSPRKFVNGLPVYASRRFDLPRVFGRAVLSDFGSAVRGDEKRNHDAQPNVYRSPEVMLKTDWSYPVDIWNVGAMVWDLFEGRHLFCGDDPDGKGYSTRAHLAEVMGLLGPPPLDMLRRGKRSHEFFTDDGKYYLLSLQDIPIPTGISLKQSEEFLEGRNKEMFLAFMGGMLQWRPEDRKTANELLQDPWLNDQIG</sequence>
<dbReference type="Proteomes" id="UP000248817">
    <property type="component" value="Unassembled WGS sequence"/>
</dbReference>
<dbReference type="SMART" id="SM00220">
    <property type="entry name" value="S_TKc"/>
    <property type="match status" value="1"/>
</dbReference>
<dbReference type="PANTHER" id="PTHR47634:SF9">
    <property type="entry name" value="PROTEIN KINASE DOMAIN-CONTAINING PROTEIN-RELATED"/>
    <property type="match status" value="1"/>
</dbReference>
<dbReference type="GO" id="GO:0005737">
    <property type="term" value="C:cytoplasm"/>
    <property type="evidence" value="ECO:0007669"/>
    <property type="project" value="TreeGrafter"/>
</dbReference>
<dbReference type="Pfam" id="PF00069">
    <property type="entry name" value="Pkinase"/>
    <property type="match status" value="2"/>
</dbReference>
<evidence type="ECO:0000256" key="3">
    <source>
        <dbReference type="ARBA" id="ARBA00022679"/>
    </source>
</evidence>
<feature type="domain" description="Protein kinase" evidence="9">
    <location>
        <begin position="62"/>
        <end position="407"/>
    </location>
</feature>
<keyword evidence="2" id="KW-0723">Serine/threonine-protein kinase</keyword>
<gene>
    <name evidence="10" type="ORF">BP00DRAFT_478915</name>
</gene>
<dbReference type="GO" id="GO:0004674">
    <property type="term" value="F:protein serine/threonine kinase activity"/>
    <property type="evidence" value="ECO:0007669"/>
    <property type="project" value="UniProtKB-KW"/>
</dbReference>
<accession>A0A2V5HYI2</accession>
<evidence type="ECO:0000256" key="5">
    <source>
        <dbReference type="ARBA" id="ARBA00022777"/>
    </source>
</evidence>
<dbReference type="GO" id="GO:0005634">
    <property type="term" value="C:nucleus"/>
    <property type="evidence" value="ECO:0007669"/>
    <property type="project" value="TreeGrafter"/>
</dbReference>
<evidence type="ECO:0000256" key="8">
    <source>
        <dbReference type="ARBA" id="ARBA00048679"/>
    </source>
</evidence>
<evidence type="ECO:0000259" key="9">
    <source>
        <dbReference type="PROSITE" id="PS50011"/>
    </source>
</evidence>
<keyword evidence="5 10" id="KW-0418">Kinase</keyword>
<dbReference type="FunFam" id="1.10.510.10:FF:000922">
    <property type="entry name" value="Protein kinase domain protein"/>
    <property type="match status" value="1"/>
</dbReference>
<name>A0A2V5HYI2_9EURO</name>
<dbReference type="InterPro" id="IPR011009">
    <property type="entry name" value="Kinase-like_dom_sf"/>
</dbReference>
<comment type="catalytic activity">
    <reaction evidence="8">
        <text>L-seryl-[protein] + ATP = O-phospho-L-seryl-[protein] + ADP + H(+)</text>
        <dbReference type="Rhea" id="RHEA:17989"/>
        <dbReference type="Rhea" id="RHEA-COMP:9863"/>
        <dbReference type="Rhea" id="RHEA-COMP:11604"/>
        <dbReference type="ChEBI" id="CHEBI:15378"/>
        <dbReference type="ChEBI" id="CHEBI:29999"/>
        <dbReference type="ChEBI" id="CHEBI:30616"/>
        <dbReference type="ChEBI" id="CHEBI:83421"/>
        <dbReference type="ChEBI" id="CHEBI:456216"/>
        <dbReference type="EC" id="2.7.11.1"/>
    </reaction>
</comment>
<dbReference type="GO" id="GO:0050684">
    <property type="term" value="P:regulation of mRNA processing"/>
    <property type="evidence" value="ECO:0007669"/>
    <property type="project" value="TreeGrafter"/>
</dbReference>
<proteinExistence type="predicted"/>
<dbReference type="InterPro" id="IPR000719">
    <property type="entry name" value="Prot_kinase_dom"/>
</dbReference>
<evidence type="ECO:0000313" key="11">
    <source>
        <dbReference type="Proteomes" id="UP000248817"/>
    </source>
</evidence>
<keyword evidence="11" id="KW-1185">Reference proteome</keyword>
<reference evidence="10 11" key="1">
    <citation type="submission" date="2018-02" db="EMBL/GenBank/DDBJ databases">
        <title>The genomes of Aspergillus section Nigri reveals drivers in fungal speciation.</title>
        <authorList>
            <consortium name="DOE Joint Genome Institute"/>
            <person name="Vesth T.C."/>
            <person name="Nybo J."/>
            <person name="Theobald S."/>
            <person name="Brandl J."/>
            <person name="Frisvad J.C."/>
            <person name="Nielsen K.F."/>
            <person name="Lyhne E.K."/>
            <person name="Kogle M.E."/>
            <person name="Kuo A."/>
            <person name="Riley R."/>
            <person name="Clum A."/>
            <person name="Nolan M."/>
            <person name="Lipzen A."/>
            <person name="Salamov A."/>
            <person name="Henrissat B."/>
            <person name="Wiebenga A."/>
            <person name="De vries R.P."/>
            <person name="Grigoriev I.V."/>
            <person name="Mortensen U.H."/>
            <person name="Andersen M.R."/>
            <person name="Baker S.E."/>
        </authorList>
    </citation>
    <scope>NUCLEOTIDE SEQUENCE [LARGE SCALE GENOMIC DNA]</scope>
    <source>
        <strain evidence="10 11">CBS 114.80</strain>
    </source>
</reference>
<dbReference type="GO" id="GO:0005524">
    <property type="term" value="F:ATP binding"/>
    <property type="evidence" value="ECO:0007669"/>
    <property type="project" value="UniProtKB-KW"/>
</dbReference>
<evidence type="ECO:0000256" key="7">
    <source>
        <dbReference type="ARBA" id="ARBA00047899"/>
    </source>
</evidence>
<dbReference type="InterPro" id="IPR051334">
    <property type="entry name" value="SRPK"/>
</dbReference>
<dbReference type="EMBL" id="KZ825530">
    <property type="protein sequence ID" value="PYI29535.1"/>
    <property type="molecule type" value="Genomic_DNA"/>
</dbReference>
<dbReference type="AlphaFoldDB" id="A0A2V5HYI2"/>
<evidence type="ECO:0000256" key="6">
    <source>
        <dbReference type="ARBA" id="ARBA00022840"/>
    </source>
</evidence>
<comment type="catalytic activity">
    <reaction evidence="7">
        <text>L-threonyl-[protein] + ATP = O-phospho-L-threonyl-[protein] + ADP + H(+)</text>
        <dbReference type="Rhea" id="RHEA:46608"/>
        <dbReference type="Rhea" id="RHEA-COMP:11060"/>
        <dbReference type="Rhea" id="RHEA-COMP:11605"/>
        <dbReference type="ChEBI" id="CHEBI:15378"/>
        <dbReference type="ChEBI" id="CHEBI:30013"/>
        <dbReference type="ChEBI" id="CHEBI:30616"/>
        <dbReference type="ChEBI" id="CHEBI:61977"/>
        <dbReference type="ChEBI" id="CHEBI:456216"/>
        <dbReference type="EC" id="2.7.11.1"/>
    </reaction>
</comment>
<dbReference type="SUPFAM" id="SSF56112">
    <property type="entry name" value="Protein kinase-like (PK-like)"/>
    <property type="match status" value="1"/>
</dbReference>
<organism evidence="10 11">
    <name type="scientific">Aspergillus indologenus CBS 114.80</name>
    <dbReference type="NCBI Taxonomy" id="1450541"/>
    <lineage>
        <taxon>Eukaryota</taxon>
        <taxon>Fungi</taxon>
        <taxon>Dikarya</taxon>
        <taxon>Ascomycota</taxon>
        <taxon>Pezizomycotina</taxon>
        <taxon>Eurotiomycetes</taxon>
        <taxon>Eurotiomycetidae</taxon>
        <taxon>Eurotiales</taxon>
        <taxon>Aspergillaceae</taxon>
        <taxon>Aspergillus</taxon>
        <taxon>Aspergillus subgen. Circumdati</taxon>
    </lineage>
</organism>
<keyword evidence="6" id="KW-0067">ATP-binding</keyword>
<dbReference type="EC" id="2.7.11.1" evidence="1"/>